<keyword evidence="2" id="KW-0614">Plasmid</keyword>
<geneLocation type="plasmid" evidence="2 3">
    <name>p1</name>
</geneLocation>
<dbReference type="EMBL" id="CP032406">
    <property type="protein sequence ID" value="QRF54301.1"/>
    <property type="molecule type" value="Genomic_DNA"/>
</dbReference>
<name>A0ABX7F3E8_9HYPH</name>
<sequence>MFDLTIDLYNDPETARQHLEKLRWPKGPICPHCGNGDKFRIMKFAGKSTRPGLYKCKECRKPFSVTVGTVLEGSNIPLHKWVLAAHLMGAYRYRMNANQLHRMLDVSYRSACHMTERIDNVMK</sequence>
<evidence type="ECO:0000313" key="3">
    <source>
        <dbReference type="Proteomes" id="UP000596351"/>
    </source>
</evidence>
<organism evidence="2 3">
    <name type="scientific">Rhizobium rosettiformans</name>
    <dbReference type="NCBI Taxonomy" id="1368430"/>
    <lineage>
        <taxon>Bacteria</taxon>
        <taxon>Pseudomonadati</taxon>
        <taxon>Pseudomonadota</taxon>
        <taxon>Alphaproteobacteria</taxon>
        <taxon>Hyphomicrobiales</taxon>
        <taxon>Rhizobiaceae</taxon>
        <taxon>Rhizobium/Agrobacterium group</taxon>
        <taxon>Rhizobium</taxon>
    </lineage>
</organism>
<dbReference type="RefSeq" id="WP_203020798.1">
    <property type="nucleotide sequence ID" value="NZ_CP032406.1"/>
</dbReference>
<dbReference type="InterPro" id="IPR024442">
    <property type="entry name" value="Transposase_Zn_ribbon"/>
</dbReference>
<dbReference type="Proteomes" id="UP000596351">
    <property type="component" value="Plasmid p1"/>
</dbReference>
<evidence type="ECO:0000313" key="2">
    <source>
        <dbReference type="EMBL" id="QRF54301.1"/>
    </source>
</evidence>
<accession>A0ABX7F3E8</accession>
<evidence type="ECO:0000259" key="1">
    <source>
        <dbReference type="Pfam" id="PF12760"/>
    </source>
</evidence>
<feature type="domain" description="Transposase zinc-ribbon" evidence="1">
    <location>
        <begin position="13"/>
        <end position="61"/>
    </location>
</feature>
<dbReference type="Pfam" id="PF12760">
    <property type="entry name" value="Zn_ribbon_IS1595"/>
    <property type="match status" value="1"/>
</dbReference>
<gene>
    <name evidence="2" type="ORF">D4A92_22510</name>
</gene>
<keyword evidence="3" id="KW-1185">Reference proteome</keyword>
<reference evidence="2 3" key="1">
    <citation type="submission" date="2018-09" db="EMBL/GenBank/DDBJ databases">
        <title>Rhizobium sp. MAE2-X.</title>
        <authorList>
            <person name="Lee Y."/>
            <person name="Jeon C.O."/>
        </authorList>
    </citation>
    <scope>NUCLEOTIDE SEQUENCE [LARGE SCALE GENOMIC DNA]</scope>
    <source>
        <strain evidence="2 3">MAE2-X</strain>
        <plasmid evidence="2 3">p1</plasmid>
    </source>
</reference>
<proteinExistence type="predicted"/>
<protein>
    <recommendedName>
        <fullName evidence="1">Transposase zinc-ribbon domain-containing protein</fullName>
    </recommendedName>
</protein>